<dbReference type="HOGENOM" id="CLU_049740_0_0_6"/>
<evidence type="ECO:0000313" key="1">
    <source>
        <dbReference type="EMBL" id="ABC30275.1"/>
    </source>
</evidence>
<protein>
    <submittedName>
        <fullName evidence="1">Protein containing tetratricopeptide repeat</fullName>
    </submittedName>
</protein>
<dbReference type="STRING" id="349521.HCH_03531"/>
<organism evidence="1 2">
    <name type="scientific">Hahella chejuensis (strain KCTC 2396)</name>
    <dbReference type="NCBI Taxonomy" id="349521"/>
    <lineage>
        <taxon>Bacteria</taxon>
        <taxon>Pseudomonadati</taxon>
        <taxon>Pseudomonadota</taxon>
        <taxon>Gammaproteobacteria</taxon>
        <taxon>Oceanospirillales</taxon>
        <taxon>Hahellaceae</taxon>
        <taxon>Hahella</taxon>
    </lineage>
</organism>
<reference evidence="1 2" key="1">
    <citation type="journal article" date="2005" name="Nucleic Acids Res.">
        <title>Genomic blueprint of Hahella chejuensis, a marine microbe producing an algicidal agent.</title>
        <authorList>
            <person name="Jeong H."/>
            <person name="Yim J.H."/>
            <person name="Lee C."/>
            <person name="Choi S.-H."/>
            <person name="Park Y.K."/>
            <person name="Yoon S.H."/>
            <person name="Hur C.-G."/>
            <person name="Kang H.-Y."/>
            <person name="Kim D."/>
            <person name="Lee H.H."/>
            <person name="Park K.H."/>
            <person name="Park S.-H."/>
            <person name="Park H.-S."/>
            <person name="Lee H.K."/>
            <person name="Oh T.K."/>
            <person name="Kim J.F."/>
        </authorList>
    </citation>
    <scope>NUCLEOTIDE SEQUENCE [LARGE SCALE GENOMIC DNA]</scope>
    <source>
        <strain evidence="1 2">KCTC 2396</strain>
    </source>
</reference>
<dbReference type="RefSeq" id="WP_011397343.1">
    <property type="nucleotide sequence ID" value="NC_007645.1"/>
</dbReference>
<dbReference type="OrthoDB" id="1489669at2"/>
<evidence type="ECO:0000313" key="2">
    <source>
        <dbReference type="Proteomes" id="UP000000238"/>
    </source>
</evidence>
<gene>
    <name evidence="1" type="ordered locus">HCH_03531</name>
</gene>
<keyword evidence="2" id="KW-1185">Reference proteome</keyword>
<dbReference type="EMBL" id="CP000155">
    <property type="protein sequence ID" value="ABC30275.1"/>
    <property type="molecule type" value="Genomic_DNA"/>
</dbReference>
<name>Q2SGE9_HAHCH</name>
<accession>Q2SGE9</accession>
<sequence length="438" mass="49859">MTDKNPIERELEKLDAQWETFVESERPILRWCIDPDAGQLVAAFLKMREQFDETSGEFFVALHSEFLSLESFGYDLAEELNREIAAGVAASAEDEDGDEEVFSWRAPDPNKALSGHDALYKSCHQILDAFSDYFSTLVIAIQPHAVSDIKKLQRWLQLACEIHRDYKLWGGNLKWIIIDNAQRPAFAKLAQDYSAQIFSQTPPLNLREAMNKIMEEADDGSPGAEFRQCFVDMNYAVQNNDLPALQRRSERALVIAAEQAWFDMQCSTLLLRASGYLNAKLPEKALMDYQQAQQCALKGVEAERPGCDKLLFQAHMSEASAYLSEKRYEEAAKRFRRSADIAETQEDAMMCVESWRLQSYCLERLKLKGYAWESALRGLKAAEAIEPEQRRYTTLSYLGETLLRVAPTKEDKDYVHATMSELLGEAWREAPAAKAETV</sequence>
<dbReference type="Proteomes" id="UP000000238">
    <property type="component" value="Chromosome"/>
</dbReference>
<dbReference type="AlphaFoldDB" id="Q2SGE9"/>
<proteinExistence type="predicted"/>
<dbReference type="eggNOG" id="COG0457">
    <property type="taxonomic scope" value="Bacteria"/>
</dbReference>
<dbReference type="InterPro" id="IPR011990">
    <property type="entry name" value="TPR-like_helical_dom_sf"/>
</dbReference>
<dbReference type="KEGG" id="hch:HCH_03531"/>
<dbReference type="Gene3D" id="1.25.40.10">
    <property type="entry name" value="Tetratricopeptide repeat domain"/>
    <property type="match status" value="1"/>
</dbReference>
<dbReference type="SUPFAM" id="SSF48452">
    <property type="entry name" value="TPR-like"/>
    <property type="match status" value="1"/>
</dbReference>